<evidence type="ECO:0000313" key="2">
    <source>
        <dbReference type="Proteomes" id="UP000701801"/>
    </source>
</evidence>
<name>A0A9N9Q536_9HELO</name>
<comment type="caution">
    <text evidence="1">The sequence shown here is derived from an EMBL/GenBank/DDBJ whole genome shotgun (WGS) entry which is preliminary data.</text>
</comment>
<accession>A0A9N9Q536</accession>
<sequence length="96" mass="10877">MKIATIRQVTYEETLAKTKSLSEDFPYAPLRHAREDLLTADSNAEVAIVIYGNLMAKMEIAIAKVRKTDIAKKKQAEIFEKVYKESQEALAKMAKE</sequence>
<evidence type="ECO:0000313" key="1">
    <source>
        <dbReference type="EMBL" id="CAG8973936.1"/>
    </source>
</evidence>
<dbReference type="Proteomes" id="UP000701801">
    <property type="component" value="Unassembled WGS sequence"/>
</dbReference>
<organism evidence="1 2">
    <name type="scientific">Hymenoscyphus albidus</name>
    <dbReference type="NCBI Taxonomy" id="595503"/>
    <lineage>
        <taxon>Eukaryota</taxon>
        <taxon>Fungi</taxon>
        <taxon>Dikarya</taxon>
        <taxon>Ascomycota</taxon>
        <taxon>Pezizomycotina</taxon>
        <taxon>Leotiomycetes</taxon>
        <taxon>Helotiales</taxon>
        <taxon>Helotiaceae</taxon>
        <taxon>Hymenoscyphus</taxon>
    </lineage>
</organism>
<keyword evidence="2" id="KW-1185">Reference proteome</keyword>
<gene>
    <name evidence="1" type="ORF">HYALB_00007464</name>
</gene>
<reference evidence="1" key="1">
    <citation type="submission" date="2021-07" db="EMBL/GenBank/DDBJ databases">
        <authorList>
            <person name="Durling M."/>
        </authorList>
    </citation>
    <scope>NUCLEOTIDE SEQUENCE</scope>
</reference>
<proteinExistence type="predicted"/>
<dbReference type="AlphaFoldDB" id="A0A9N9Q536"/>
<dbReference type="EMBL" id="CAJVRM010000084">
    <property type="protein sequence ID" value="CAG8973936.1"/>
    <property type="molecule type" value="Genomic_DNA"/>
</dbReference>
<dbReference type="OrthoDB" id="10511025at2759"/>
<protein>
    <submittedName>
        <fullName evidence="1">Uncharacterized protein</fullName>
    </submittedName>
</protein>